<dbReference type="InterPro" id="IPR000340">
    <property type="entry name" value="Dual-sp_phosphatase_cat-dom"/>
</dbReference>
<reference evidence="8 9" key="1">
    <citation type="submission" date="2023-08" db="EMBL/GenBank/DDBJ databases">
        <authorList>
            <person name="Palmer J.M."/>
        </authorList>
    </citation>
    <scope>NUCLEOTIDE SEQUENCE [LARGE SCALE GENOMIC DNA]</scope>
    <source>
        <strain evidence="8 9">TWF481</strain>
    </source>
</reference>
<feature type="compositionally biased region" description="Polar residues" evidence="5">
    <location>
        <begin position="252"/>
        <end position="286"/>
    </location>
</feature>
<dbReference type="AlphaFoldDB" id="A0AAV9VZS1"/>
<dbReference type="GO" id="GO:0043409">
    <property type="term" value="P:negative regulation of MAPK cascade"/>
    <property type="evidence" value="ECO:0007669"/>
    <property type="project" value="TreeGrafter"/>
</dbReference>
<evidence type="ECO:0000313" key="8">
    <source>
        <dbReference type="EMBL" id="KAK6498500.1"/>
    </source>
</evidence>
<dbReference type="InterPro" id="IPR029021">
    <property type="entry name" value="Prot-tyrosine_phosphatase-like"/>
</dbReference>
<feature type="region of interest" description="Disordered" evidence="5">
    <location>
        <begin position="152"/>
        <end position="212"/>
    </location>
</feature>
<comment type="similarity">
    <text evidence="1">Belongs to the protein-tyrosine phosphatase family. Non-receptor class dual specificity subfamily.</text>
</comment>
<feature type="region of interest" description="Disordered" evidence="5">
    <location>
        <begin position="16"/>
        <end position="43"/>
    </location>
</feature>
<feature type="compositionally biased region" description="Basic residues" evidence="5">
    <location>
        <begin position="84"/>
        <end position="99"/>
    </location>
</feature>
<dbReference type="EC" id="3.1.3.48" evidence="2"/>
<feature type="compositionally biased region" description="Polar residues" evidence="5">
    <location>
        <begin position="16"/>
        <end position="28"/>
    </location>
</feature>
<dbReference type="SMART" id="SM00195">
    <property type="entry name" value="DSPc"/>
    <property type="match status" value="1"/>
</dbReference>
<evidence type="ECO:0000256" key="2">
    <source>
        <dbReference type="ARBA" id="ARBA00013064"/>
    </source>
</evidence>
<protein>
    <recommendedName>
        <fullName evidence="2">protein-tyrosine-phosphatase</fullName>
        <ecNumber evidence="2">3.1.3.48</ecNumber>
    </recommendedName>
</protein>
<dbReference type="Pfam" id="PF00782">
    <property type="entry name" value="DSPc"/>
    <property type="match status" value="1"/>
</dbReference>
<feature type="compositionally biased region" description="Polar residues" evidence="5">
    <location>
        <begin position="225"/>
        <end position="234"/>
    </location>
</feature>
<feature type="domain" description="Tyrosine-protein phosphatase" evidence="6">
    <location>
        <begin position="410"/>
        <end position="593"/>
    </location>
</feature>
<evidence type="ECO:0000313" key="9">
    <source>
        <dbReference type="Proteomes" id="UP001370758"/>
    </source>
</evidence>
<organism evidence="8 9">
    <name type="scientific">Arthrobotrys musiformis</name>
    <dbReference type="NCBI Taxonomy" id="47236"/>
    <lineage>
        <taxon>Eukaryota</taxon>
        <taxon>Fungi</taxon>
        <taxon>Dikarya</taxon>
        <taxon>Ascomycota</taxon>
        <taxon>Pezizomycotina</taxon>
        <taxon>Orbiliomycetes</taxon>
        <taxon>Orbiliales</taxon>
        <taxon>Orbiliaceae</taxon>
        <taxon>Arthrobotrys</taxon>
    </lineage>
</organism>
<feature type="region of interest" description="Disordered" evidence="5">
    <location>
        <begin position="62"/>
        <end position="107"/>
    </location>
</feature>
<feature type="domain" description="Tyrosine specific protein phosphatases" evidence="7">
    <location>
        <begin position="513"/>
        <end position="570"/>
    </location>
</feature>
<evidence type="ECO:0000259" key="6">
    <source>
        <dbReference type="PROSITE" id="PS50054"/>
    </source>
</evidence>
<dbReference type="CDD" id="cd14521">
    <property type="entry name" value="DSP_fungal_SDP1-like"/>
    <property type="match status" value="1"/>
</dbReference>
<feature type="region of interest" description="Disordered" evidence="5">
    <location>
        <begin position="252"/>
        <end position="344"/>
    </location>
</feature>
<dbReference type="PROSITE" id="PS00383">
    <property type="entry name" value="TYR_PHOSPHATASE_1"/>
    <property type="match status" value="1"/>
</dbReference>
<dbReference type="EMBL" id="JAVHJL010000008">
    <property type="protein sequence ID" value="KAK6498500.1"/>
    <property type="molecule type" value="Genomic_DNA"/>
</dbReference>
<dbReference type="InterPro" id="IPR000387">
    <property type="entry name" value="Tyr_Pase_dom"/>
</dbReference>
<feature type="compositionally biased region" description="Polar residues" evidence="5">
    <location>
        <begin position="812"/>
        <end position="823"/>
    </location>
</feature>
<evidence type="ECO:0000256" key="1">
    <source>
        <dbReference type="ARBA" id="ARBA00008601"/>
    </source>
</evidence>
<dbReference type="GO" id="GO:0005829">
    <property type="term" value="C:cytosol"/>
    <property type="evidence" value="ECO:0007669"/>
    <property type="project" value="TreeGrafter"/>
</dbReference>
<feature type="region of interest" description="Disordered" evidence="5">
    <location>
        <begin position="847"/>
        <end position="874"/>
    </location>
</feature>
<dbReference type="InterPro" id="IPR016130">
    <property type="entry name" value="Tyr_Pase_AS"/>
</dbReference>
<dbReference type="GO" id="GO:0017017">
    <property type="term" value="F:MAP kinase tyrosine/serine/threonine phosphatase activity"/>
    <property type="evidence" value="ECO:0007669"/>
    <property type="project" value="TreeGrafter"/>
</dbReference>
<feature type="region of interest" description="Disordered" evidence="5">
    <location>
        <begin position="225"/>
        <end position="244"/>
    </location>
</feature>
<feature type="region of interest" description="Disordered" evidence="5">
    <location>
        <begin position="932"/>
        <end position="954"/>
    </location>
</feature>
<feature type="compositionally biased region" description="Low complexity" evidence="5">
    <location>
        <begin position="166"/>
        <end position="205"/>
    </location>
</feature>
<evidence type="ECO:0000256" key="5">
    <source>
        <dbReference type="SAM" id="MobiDB-lite"/>
    </source>
</evidence>
<proteinExistence type="inferred from homology"/>
<name>A0AAV9VZS1_9PEZI</name>
<feature type="region of interest" description="Disordered" evidence="5">
    <location>
        <begin position="748"/>
        <end position="824"/>
    </location>
</feature>
<feature type="compositionally biased region" description="Low complexity" evidence="5">
    <location>
        <begin position="933"/>
        <end position="944"/>
    </location>
</feature>
<sequence>MSLLAFHYNALPALSTSPNRSSFSSAPTATMEDPLLPRSRANNNIRRRRYRLASIPSPLSPIREVSHESCSSPRIRKPVDRQQRRFKRDSHKRQILTRKKREESTTELLPSPLFLTAEESFHLTALSMDVEMTGGESLGGLGFNSLTKSFIPSPGHLHPRHHKNDSLSSTSAASSTNSSPTTTVSTVESSSSNDDKSPASSPDSPRNIIPLGAFSKPGLSALNISSSTMASSPNHPYRSLSPIKKARNTKNLSLNMSGNSSRPGTASSFQSNASLNDNNRSSSAPSSPGFILPSTMPRRRPSNLGLTIKLPGPEKSIQKSTRPSLRHHVSSPSLFTPGGQGKTLSGRPSRLFTPPNHFSPVETVSSQSFSTQVPSSPIEAPGPIIELDEEDIAMMENDGEGPKSPAYPNGPACIYEPNIFLFSEPNADMARNFDVVFNVAREVVDPMKKEREEEEKKKILSPPLETACSTDSFITAFESPQGSQSTNPKTISPAKKDPEYIHMPWDHNTPIVADLPRLVEMIKQKSAEGKKILVHCQCGVSRSASLIIAYGLYMNPRQTVQEAYDFVKQRSKWIGPNMSLIYQLSDWKAKLTAQTSVGRAGKSSVRGGANGMSRPKLGHPSRSANSSDPTPYTPELEEPMTAPLPYIPGQVAPPRPPSPDPRDFPMPMNIQTRNADGGIITGIEPGPMSAPPGMINIPGKASVTNHGIGWGSGDAGTGYVPPPLPPTNSFPPEPEGDVVGDLVGFPARRGSDQGDLPPPTPSFAPKGGMIFEKRQLRNRNRKLLQSLRAEENSMPPPSPVTATNPGMLGHHPSNSPPQRSHSPQPAIKAILPKTTGLAALRAKKNKAELSRAMNDQSAVRRADSGAARPNPEFHRRFPSIMSSIDEPPPTPSFAQPPSSFSFPVRMPTITGKSHSDSHVLTRNRAAATGGAVSASFSGPATSSSNEIASPVDQPMSGTDNMDGIDIFSDPRSPVCQHDTLPTIRNIYDVL</sequence>
<evidence type="ECO:0000256" key="4">
    <source>
        <dbReference type="ARBA" id="ARBA00022912"/>
    </source>
</evidence>
<comment type="caution">
    <text evidence="8">The sequence shown here is derived from an EMBL/GenBank/DDBJ whole genome shotgun (WGS) entry which is preliminary data.</text>
</comment>
<evidence type="ECO:0000256" key="3">
    <source>
        <dbReference type="ARBA" id="ARBA00022801"/>
    </source>
</evidence>
<feature type="region of interest" description="Disordered" evidence="5">
    <location>
        <begin position="595"/>
        <end position="662"/>
    </location>
</feature>
<dbReference type="PANTHER" id="PTHR10159">
    <property type="entry name" value="DUAL SPECIFICITY PROTEIN PHOSPHATASE"/>
    <property type="match status" value="1"/>
</dbReference>
<evidence type="ECO:0000259" key="7">
    <source>
        <dbReference type="PROSITE" id="PS50056"/>
    </source>
</evidence>
<dbReference type="Gene3D" id="3.90.190.10">
    <property type="entry name" value="Protein tyrosine phosphatase superfamily"/>
    <property type="match status" value="1"/>
</dbReference>
<dbReference type="GO" id="GO:0005634">
    <property type="term" value="C:nucleus"/>
    <property type="evidence" value="ECO:0007669"/>
    <property type="project" value="TreeGrafter"/>
</dbReference>
<dbReference type="GO" id="GO:0033550">
    <property type="term" value="F:MAP kinase tyrosine phosphatase activity"/>
    <property type="evidence" value="ECO:0007669"/>
    <property type="project" value="TreeGrafter"/>
</dbReference>
<keyword evidence="3" id="KW-0378">Hydrolase</keyword>
<keyword evidence="9" id="KW-1185">Reference proteome</keyword>
<dbReference type="GO" id="GO:0008330">
    <property type="term" value="F:protein tyrosine/threonine phosphatase activity"/>
    <property type="evidence" value="ECO:0007669"/>
    <property type="project" value="TreeGrafter"/>
</dbReference>
<keyword evidence="4" id="KW-0904">Protein phosphatase</keyword>
<dbReference type="PANTHER" id="PTHR10159:SF519">
    <property type="entry name" value="DUAL SPECIFICITY PROTEIN PHOSPHATASE MPK3"/>
    <property type="match status" value="1"/>
</dbReference>
<dbReference type="SUPFAM" id="SSF52799">
    <property type="entry name" value="(Phosphotyrosine protein) phosphatases II"/>
    <property type="match status" value="1"/>
</dbReference>
<dbReference type="InterPro" id="IPR020422">
    <property type="entry name" value="TYR_PHOSPHATASE_DUAL_dom"/>
</dbReference>
<gene>
    <name evidence="8" type="ORF">TWF481_011090</name>
</gene>
<dbReference type="PROSITE" id="PS50054">
    <property type="entry name" value="TYR_PHOSPHATASE_DUAL"/>
    <property type="match status" value="1"/>
</dbReference>
<dbReference type="PROSITE" id="PS50056">
    <property type="entry name" value="TYR_PHOSPHATASE_2"/>
    <property type="match status" value="1"/>
</dbReference>
<dbReference type="Proteomes" id="UP001370758">
    <property type="component" value="Unassembled WGS sequence"/>
</dbReference>
<accession>A0AAV9VZS1</accession>